<protein>
    <submittedName>
        <fullName evidence="1">Uncharacterized protein</fullName>
    </submittedName>
</protein>
<proteinExistence type="predicted"/>
<sequence length="255" mass="29235">KGKNVRGQRYNTRARALQHRIDVKVHAAKMRYRHGRRAYLALAGNGPWTSQYKELLDDDCRAMNERELTQREKEDRREKIRAGEREVGDTRDGVVVNGVMGDTRRVLSWIWYNVASQGTEDAAAVLEGLRVQWAKSKASARSWSDDVHLLVEEMRRVEAATHHIADRWTRDSKLRSGAPSELQEGLTGYAFRHTAMEERLANKWAEQWRKGRARAAPILAGNMEAAEEAERLTKTDVLIEIELEEDDSPPVDDDF</sequence>
<dbReference type="STRING" id="436010.A0A167SWF3"/>
<evidence type="ECO:0000313" key="1">
    <source>
        <dbReference type="EMBL" id="KZP02313.1"/>
    </source>
</evidence>
<name>A0A167SWF3_9AGAM</name>
<accession>A0A167SWF3</accession>
<dbReference type="AlphaFoldDB" id="A0A167SWF3"/>
<dbReference type="Proteomes" id="UP000076532">
    <property type="component" value="Unassembled WGS sequence"/>
</dbReference>
<evidence type="ECO:0000313" key="2">
    <source>
        <dbReference type="Proteomes" id="UP000076532"/>
    </source>
</evidence>
<organism evidence="1 2">
    <name type="scientific">Athelia psychrophila</name>
    <dbReference type="NCBI Taxonomy" id="1759441"/>
    <lineage>
        <taxon>Eukaryota</taxon>
        <taxon>Fungi</taxon>
        <taxon>Dikarya</taxon>
        <taxon>Basidiomycota</taxon>
        <taxon>Agaricomycotina</taxon>
        <taxon>Agaricomycetes</taxon>
        <taxon>Agaricomycetidae</taxon>
        <taxon>Atheliales</taxon>
        <taxon>Atheliaceae</taxon>
        <taxon>Athelia</taxon>
    </lineage>
</organism>
<gene>
    <name evidence="1" type="ORF">FIBSPDRAFT_770894</name>
</gene>
<keyword evidence="2" id="KW-1185">Reference proteome</keyword>
<dbReference type="EMBL" id="KV418708">
    <property type="protein sequence ID" value="KZP02313.1"/>
    <property type="molecule type" value="Genomic_DNA"/>
</dbReference>
<feature type="non-terminal residue" evidence="1">
    <location>
        <position position="1"/>
    </location>
</feature>
<reference evidence="1 2" key="1">
    <citation type="journal article" date="2016" name="Mol. Biol. Evol.">
        <title>Comparative Genomics of Early-Diverging Mushroom-Forming Fungi Provides Insights into the Origins of Lignocellulose Decay Capabilities.</title>
        <authorList>
            <person name="Nagy L.G."/>
            <person name="Riley R."/>
            <person name="Tritt A."/>
            <person name="Adam C."/>
            <person name="Daum C."/>
            <person name="Floudas D."/>
            <person name="Sun H."/>
            <person name="Yadav J.S."/>
            <person name="Pangilinan J."/>
            <person name="Larsson K.H."/>
            <person name="Matsuura K."/>
            <person name="Barry K."/>
            <person name="Labutti K."/>
            <person name="Kuo R."/>
            <person name="Ohm R.A."/>
            <person name="Bhattacharya S.S."/>
            <person name="Shirouzu T."/>
            <person name="Yoshinaga Y."/>
            <person name="Martin F.M."/>
            <person name="Grigoriev I.V."/>
            <person name="Hibbett D.S."/>
        </authorList>
    </citation>
    <scope>NUCLEOTIDE SEQUENCE [LARGE SCALE GENOMIC DNA]</scope>
    <source>
        <strain evidence="1 2">CBS 109695</strain>
    </source>
</reference>
<dbReference type="OrthoDB" id="3235114at2759"/>